<keyword evidence="1" id="KW-0732">Signal</keyword>
<gene>
    <name evidence="2" type="ORF">BOKJ2_LOCUS5450</name>
</gene>
<evidence type="ECO:0000313" key="3">
    <source>
        <dbReference type="Proteomes" id="UP000614601"/>
    </source>
</evidence>
<accession>A0A811KFQ7</accession>
<evidence type="ECO:0000313" key="2">
    <source>
        <dbReference type="EMBL" id="CAD5214153.1"/>
    </source>
</evidence>
<name>A0A811KFQ7_9BILA</name>
<sequence>MAAMVKFALLLVVLTSVEAFGPPGDPIKKFFEGKKPFDKKPDKHEKPEESLLDQLSAPLQQLLPAPLKSLLEKIPFDEVKELKQILPKFADITSLKELEELVEKKAPTLLDLAKELFQKAELALKLKKEKLSPEALNFFAQLLGINKEALKQSLKLILGLEPKVKDNLKLVFPEVADLLKTPAAQKTIPLIINGTLA</sequence>
<evidence type="ECO:0000256" key="1">
    <source>
        <dbReference type="SAM" id="SignalP"/>
    </source>
</evidence>
<dbReference type="EMBL" id="CAJFDH010000003">
    <property type="protein sequence ID" value="CAD5214153.1"/>
    <property type="molecule type" value="Genomic_DNA"/>
</dbReference>
<dbReference type="Proteomes" id="UP000783686">
    <property type="component" value="Unassembled WGS sequence"/>
</dbReference>
<comment type="caution">
    <text evidence="2">The sequence shown here is derived from an EMBL/GenBank/DDBJ whole genome shotgun (WGS) entry which is preliminary data.</text>
</comment>
<dbReference type="Proteomes" id="UP000614601">
    <property type="component" value="Unassembled WGS sequence"/>
</dbReference>
<dbReference type="EMBL" id="CAJFCW020000003">
    <property type="protein sequence ID" value="CAG9102189.1"/>
    <property type="molecule type" value="Genomic_DNA"/>
</dbReference>
<proteinExistence type="predicted"/>
<evidence type="ECO:0008006" key="4">
    <source>
        <dbReference type="Google" id="ProtNLM"/>
    </source>
</evidence>
<protein>
    <recommendedName>
        <fullName evidence="4">Fatty-acid and retinol-binding protein 1</fullName>
    </recommendedName>
</protein>
<feature type="signal peptide" evidence="1">
    <location>
        <begin position="1"/>
        <end position="19"/>
    </location>
</feature>
<dbReference type="AlphaFoldDB" id="A0A811KFQ7"/>
<organism evidence="2 3">
    <name type="scientific">Bursaphelenchus okinawaensis</name>
    <dbReference type="NCBI Taxonomy" id="465554"/>
    <lineage>
        <taxon>Eukaryota</taxon>
        <taxon>Metazoa</taxon>
        <taxon>Ecdysozoa</taxon>
        <taxon>Nematoda</taxon>
        <taxon>Chromadorea</taxon>
        <taxon>Rhabditida</taxon>
        <taxon>Tylenchina</taxon>
        <taxon>Tylenchomorpha</taxon>
        <taxon>Aphelenchoidea</taxon>
        <taxon>Aphelenchoididae</taxon>
        <taxon>Bursaphelenchus</taxon>
    </lineage>
</organism>
<keyword evidence="3" id="KW-1185">Reference proteome</keyword>
<feature type="chain" id="PRO_5035594898" description="Fatty-acid and retinol-binding protein 1" evidence="1">
    <location>
        <begin position="20"/>
        <end position="197"/>
    </location>
</feature>
<reference evidence="2" key="1">
    <citation type="submission" date="2020-09" db="EMBL/GenBank/DDBJ databases">
        <authorList>
            <person name="Kikuchi T."/>
        </authorList>
    </citation>
    <scope>NUCLEOTIDE SEQUENCE</scope>
    <source>
        <strain evidence="2">SH1</strain>
    </source>
</reference>
<dbReference type="OrthoDB" id="5824317at2759"/>